<dbReference type="Proteomes" id="UP000805704">
    <property type="component" value="Chromosome 12"/>
</dbReference>
<evidence type="ECO:0000313" key="1">
    <source>
        <dbReference type="EMBL" id="KAG8012470.1"/>
    </source>
</evidence>
<reference evidence="1" key="1">
    <citation type="submission" date="2020-04" db="EMBL/GenBank/DDBJ databases">
        <title>A chromosome-scale assembly and high-density genetic map of the yellow drum (Nibea albiflora) genome.</title>
        <authorList>
            <person name="Xu D."/>
            <person name="Zhang W."/>
            <person name="Chen R."/>
            <person name="Tan P."/>
            <person name="Wang L."/>
            <person name="Song H."/>
            <person name="Tian L."/>
            <person name="Zhu Q."/>
            <person name="Wang B."/>
        </authorList>
    </citation>
    <scope>NUCLEOTIDE SEQUENCE</scope>
    <source>
        <strain evidence="1">ZJHYS-2018</strain>
    </source>
</reference>
<sequence>MTGYGTHSKVYSHNSSKNLSAASGPLGINSSLQVASSTLPYEQALIFPASTGHIVVASASSTSGAVGSLLSSGGGGSSSNSSWWWRWRWWQRFGRRGRRSQPDTPQHGQSPRHLPAMRA</sequence>
<gene>
    <name evidence="1" type="primary">HIPK2.3</name>
    <name evidence="1" type="ORF">GBF38_020239</name>
</gene>
<organism evidence="1 2">
    <name type="scientific">Nibea albiflora</name>
    <name type="common">Yellow drum</name>
    <name type="synonym">Corvina albiflora</name>
    <dbReference type="NCBI Taxonomy" id="240163"/>
    <lineage>
        <taxon>Eukaryota</taxon>
        <taxon>Metazoa</taxon>
        <taxon>Chordata</taxon>
        <taxon>Craniata</taxon>
        <taxon>Vertebrata</taxon>
        <taxon>Euteleostomi</taxon>
        <taxon>Actinopterygii</taxon>
        <taxon>Neopterygii</taxon>
        <taxon>Teleostei</taxon>
        <taxon>Neoteleostei</taxon>
        <taxon>Acanthomorphata</taxon>
        <taxon>Eupercaria</taxon>
        <taxon>Sciaenidae</taxon>
        <taxon>Nibea</taxon>
    </lineage>
</organism>
<keyword evidence="1" id="KW-0808">Transferase</keyword>
<keyword evidence="1" id="KW-0418">Kinase</keyword>
<protein>
    <submittedName>
        <fullName evidence="1">Homeodomain-interacting protein kinase 2</fullName>
    </submittedName>
</protein>
<keyword evidence="2" id="KW-1185">Reference proteome</keyword>
<dbReference type="EMBL" id="CM024800">
    <property type="protein sequence ID" value="KAG8012470.1"/>
    <property type="molecule type" value="Genomic_DNA"/>
</dbReference>
<evidence type="ECO:0000313" key="2">
    <source>
        <dbReference type="Proteomes" id="UP000805704"/>
    </source>
</evidence>
<keyword evidence="1" id="KW-0371">Homeobox</keyword>
<comment type="caution">
    <text evidence="1">The sequence shown here is derived from an EMBL/GenBank/DDBJ whole genome shotgun (WGS) entry which is preliminary data.</text>
</comment>
<keyword evidence="1" id="KW-0238">DNA-binding</keyword>
<proteinExistence type="predicted"/>
<accession>A0ACB7FDB1</accession>
<name>A0ACB7FDB1_NIBAL</name>